<protein>
    <submittedName>
        <fullName evidence="2">3454_t:CDS:1</fullName>
    </submittedName>
</protein>
<feature type="transmembrane region" description="Helical" evidence="1">
    <location>
        <begin position="163"/>
        <end position="181"/>
    </location>
</feature>
<comment type="caution">
    <text evidence="2">The sequence shown here is derived from an EMBL/GenBank/DDBJ whole genome shotgun (WGS) entry which is preliminary data.</text>
</comment>
<feature type="transmembrane region" description="Helical" evidence="1">
    <location>
        <begin position="36"/>
        <end position="54"/>
    </location>
</feature>
<dbReference type="OrthoDB" id="2434124at2759"/>
<keyword evidence="1" id="KW-0812">Transmembrane</keyword>
<feature type="transmembrane region" description="Helical" evidence="1">
    <location>
        <begin position="61"/>
        <end position="79"/>
    </location>
</feature>
<feature type="transmembrane region" description="Helical" evidence="1">
    <location>
        <begin position="133"/>
        <end position="151"/>
    </location>
</feature>
<evidence type="ECO:0000313" key="3">
    <source>
        <dbReference type="Proteomes" id="UP000789572"/>
    </source>
</evidence>
<keyword evidence="3" id="KW-1185">Reference proteome</keyword>
<dbReference type="Proteomes" id="UP000789572">
    <property type="component" value="Unassembled WGS sequence"/>
</dbReference>
<reference evidence="2" key="1">
    <citation type="submission" date="2021-06" db="EMBL/GenBank/DDBJ databases">
        <authorList>
            <person name="Kallberg Y."/>
            <person name="Tangrot J."/>
            <person name="Rosling A."/>
        </authorList>
    </citation>
    <scope>NUCLEOTIDE SEQUENCE</scope>
    <source>
        <strain evidence="2">IA702</strain>
    </source>
</reference>
<evidence type="ECO:0000313" key="2">
    <source>
        <dbReference type="EMBL" id="CAG8558255.1"/>
    </source>
</evidence>
<evidence type="ECO:0000256" key="1">
    <source>
        <dbReference type="SAM" id="Phobius"/>
    </source>
</evidence>
<accession>A0A9N9B9P1</accession>
<gene>
    <name evidence="2" type="ORF">POCULU_LOCUS5377</name>
</gene>
<name>A0A9N9B9P1_9GLOM</name>
<keyword evidence="1" id="KW-0472">Membrane</keyword>
<proteinExistence type="predicted"/>
<dbReference type="AlphaFoldDB" id="A0A9N9B9P1"/>
<dbReference type="EMBL" id="CAJVPJ010000815">
    <property type="protein sequence ID" value="CAG8558255.1"/>
    <property type="molecule type" value="Genomic_DNA"/>
</dbReference>
<sequence>MISVSLILASVSALLALSSSFYVFHRLLVSPALLHFTSFVGAILTLALSVISVLCSVSDIFRTFGVLGLAVYNVVGMVLDDSTVPNETLRKAEIYVALATGLVSLIYAAVPLKRMKKEKELKPERTAISIIRLLQVVAFFIAHFAIAVFSTQKQPFMDVKWDAIDYILLGFIFLFPLIPTPRGIVKRIKKRFLGVEELVIGGDFRPSMMVEQLNNPQQSNASMEKEIEMEIGSKMEEGRQDAGRTLGTREIVEMDIQGPFVVKWNNIKVEREENNDEVRESYGAYDRLLRPYFS</sequence>
<keyword evidence="1" id="KW-1133">Transmembrane helix</keyword>
<feature type="transmembrane region" description="Helical" evidence="1">
    <location>
        <begin position="94"/>
        <end position="112"/>
    </location>
</feature>
<organism evidence="2 3">
    <name type="scientific">Paraglomus occultum</name>
    <dbReference type="NCBI Taxonomy" id="144539"/>
    <lineage>
        <taxon>Eukaryota</taxon>
        <taxon>Fungi</taxon>
        <taxon>Fungi incertae sedis</taxon>
        <taxon>Mucoromycota</taxon>
        <taxon>Glomeromycotina</taxon>
        <taxon>Glomeromycetes</taxon>
        <taxon>Paraglomerales</taxon>
        <taxon>Paraglomeraceae</taxon>
        <taxon>Paraglomus</taxon>
    </lineage>
</organism>